<keyword evidence="1" id="KW-0472">Membrane</keyword>
<dbReference type="AlphaFoldDB" id="A0A8J6HGM5"/>
<accession>A0A8J6HGM5</accession>
<reference evidence="2" key="1">
    <citation type="journal article" date="2020" name="J Insects Food Feed">
        <title>The yellow mealworm (Tenebrio molitor) genome: a resource for the emerging insects as food and feed industry.</title>
        <authorList>
            <person name="Eriksson T."/>
            <person name="Andere A."/>
            <person name="Kelstrup H."/>
            <person name="Emery V."/>
            <person name="Picard C."/>
        </authorList>
    </citation>
    <scope>NUCLEOTIDE SEQUENCE</scope>
    <source>
        <strain evidence="2">Stoneville</strain>
        <tissue evidence="2">Whole head</tissue>
    </source>
</reference>
<dbReference type="PANTHER" id="PTHR34609:SF17">
    <property type="entry name" value="GEO08273P1-RELATED"/>
    <property type="match status" value="1"/>
</dbReference>
<feature type="transmembrane region" description="Helical" evidence="1">
    <location>
        <begin position="58"/>
        <end position="84"/>
    </location>
</feature>
<dbReference type="Proteomes" id="UP000719412">
    <property type="component" value="Unassembled WGS sequence"/>
</dbReference>
<comment type="caution">
    <text evidence="2">The sequence shown here is derived from an EMBL/GenBank/DDBJ whole genome shotgun (WGS) entry which is preliminary data.</text>
</comment>
<proteinExistence type="predicted"/>
<dbReference type="InterPro" id="IPR053077">
    <property type="entry name" value="MARVEL_domain_protein_3"/>
</dbReference>
<keyword evidence="1" id="KW-1133">Transmembrane helix</keyword>
<gene>
    <name evidence="2" type="ORF">GEV33_008453</name>
</gene>
<keyword evidence="1" id="KW-0812">Transmembrane</keyword>
<feature type="transmembrane region" description="Helical" evidence="1">
    <location>
        <begin position="123"/>
        <end position="146"/>
    </location>
</feature>
<reference evidence="2" key="2">
    <citation type="submission" date="2021-08" db="EMBL/GenBank/DDBJ databases">
        <authorList>
            <person name="Eriksson T."/>
        </authorList>
    </citation>
    <scope>NUCLEOTIDE SEQUENCE</scope>
    <source>
        <strain evidence="2">Stoneville</strain>
        <tissue evidence="2">Whole head</tissue>
    </source>
</reference>
<sequence>MAPEITNCCGFSLKHGTIIIGIVQSVLAFMCLILTAAYAEHPHELLDMSDPSLHPDLTTLRCLLIIIAVASAVQCALSILLIFGAETNRPMLLVPWLIFNPVAIVVYIISILIAIIHHSGDNSTFFIIGHLVMGTIVSLIAFYNIIAVHSFYKHLKSLNF</sequence>
<feature type="transmembrane region" description="Helical" evidence="1">
    <location>
        <begin position="96"/>
        <end position="117"/>
    </location>
</feature>
<dbReference type="EMBL" id="JABDTM020024373">
    <property type="protein sequence ID" value="KAH0814336.1"/>
    <property type="molecule type" value="Genomic_DNA"/>
</dbReference>
<evidence type="ECO:0000256" key="1">
    <source>
        <dbReference type="SAM" id="Phobius"/>
    </source>
</evidence>
<feature type="transmembrane region" description="Helical" evidence="1">
    <location>
        <begin position="18"/>
        <end position="38"/>
    </location>
</feature>
<evidence type="ECO:0000313" key="2">
    <source>
        <dbReference type="EMBL" id="KAH0814336.1"/>
    </source>
</evidence>
<name>A0A8J6HGM5_TENMO</name>
<evidence type="ECO:0000313" key="3">
    <source>
        <dbReference type="Proteomes" id="UP000719412"/>
    </source>
</evidence>
<keyword evidence="3" id="KW-1185">Reference proteome</keyword>
<dbReference type="Pfam" id="PF15860">
    <property type="entry name" value="DUF4728"/>
    <property type="match status" value="1"/>
</dbReference>
<protein>
    <submittedName>
        <fullName evidence="2">Uncharacterized protein</fullName>
    </submittedName>
</protein>
<dbReference type="InterPro" id="IPR031720">
    <property type="entry name" value="DUF4728"/>
</dbReference>
<dbReference type="PANTHER" id="PTHR34609">
    <property type="entry name" value="GEO08273P1-RELATED"/>
    <property type="match status" value="1"/>
</dbReference>
<organism evidence="2 3">
    <name type="scientific">Tenebrio molitor</name>
    <name type="common">Yellow mealworm beetle</name>
    <dbReference type="NCBI Taxonomy" id="7067"/>
    <lineage>
        <taxon>Eukaryota</taxon>
        <taxon>Metazoa</taxon>
        <taxon>Ecdysozoa</taxon>
        <taxon>Arthropoda</taxon>
        <taxon>Hexapoda</taxon>
        <taxon>Insecta</taxon>
        <taxon>Pterygota</taxon>
        <taxon>Neoptera</taxon>
        <taxon>Endopterygota</taxon>
        <taxon>Coleoptera</taxon>
        <taxon>Polyphaga</taxon>
        <taxon>Cucujiformia</taxon>
        <taxon>Tenebrionidae</taxon>
        <taxon>Tenebrio</taxon>
    </lineage>
</organism>